<comment type="subcellular location">
    <subcellularLocation>
        <location evidence="1 9 10">Cytoplasm</location>
    </subcellularLocation>
</comment>
<evidence type="ECO:0000313" key="15">
    <source>
        <dbReference type="Proteomes" id="UP000050580"/>
    </source>
</evidence>
<dbReference type="GO" id="GO:0005737">
    <property type="term" value="C:cytoplasm"/>
    <property type="evidence" value="ECO:0007669"/>
    <property type="project" value="UniProtKB-SubCell"/>
</dbReference>
<keyword evidence="4 9" id="KW-0436">Ligase</keyword>
<dbReference type="GO" id="GO:0051301">
    <property type="term" value="P:cell division"/>
    <property type="evidence" value="ECO:0007669"/>
    <property type="project" value="UniProtKB-KW"/>
</dbReference>
<evidence type="ECO:0000256" key="2">
    <source>
        <dbReference type="ARBA" id="ARBA00004752"/>
    </source>
</evidence>
<keyword evidence="6 9" id="KW-0547">Nucleotide-binding</keyword>
<dbReference type="AlphaFoldDB" id="A0A0U1PZ90"/>
<dbReference type="SUPFAM" id="SSF53244">
    <property type="entry name" value="MurD-like peptide ligases, peptide-binding domain"/>
    <property type="match status" value="1"/>
</dbReference>
<dbReference type="Pfam" id="PF08245">
    <property type="entry name" value="Mur_ligase_M"/>
    <property type="match status" value="1"/>
</dbReference>
<dbReference type="PANTHER" id="PTHR43692:SF1">
    <property type="entry name" value="UDP-N-ACETYLMURAMOYLALANINE--D-GLUTAMATE LIGASE"/>
    <property type="match status" value="1"/>
</dbReference>
<evidence type="ECO:0000256" key="8">
    <source>
        <dbReference type="ARBA" id="ARBA00023306"/>
    </source>
</evidence>
<dbReference type="Gene3D" id="3.40.50.720">
    <property type="entry name" value="NAD(P)-binding Rossmann-like Domain"/>
    <property type="match status" value="1"/>
</dbReference>
<evidence type="ECO:0000256" key="1">
    <source>
        <dbReference type="ARBA" id="ARBA00004496"/>
    </source>
</evidence>
<keyword evidence="7 9" id="KW-0067">ATP-binding</keyword>
<dbReference type="GO" id="GO:0004326">
    <property type="term" value="F:tetrahydrofolylpolyglutamate synthase activity"/>
    <property type="evidence" value="ECO:0007669"/>
    <property type="project" value="InterPro"/>
</dbReference>
<gene>
    <name evidence="9" type="primary">murD</name>
    <name evidence="14" type="ORF">AAV94_08930</name>
</gene>
<evidence type="ECO:0000256" key="4">
    <source>
        <dbReference type="ARBA" id="ARBA00022598"/>
    </source>
</evidence>
<dbReference type="InterPro" id="IPR004101">
    <property type="entry name" value="Mur_ligase_C"/>
</dbReference>
<dbReference type="Pfam" id="PF21799">
    <property type="entry name" value="MurD-like_N"/>
    <property type="match status" value="1"/>
</dbReference>
<evidence type="ECO:0000256" key="11">
    <source>
        <dbReference type="SAM" id="MobiDB-lite"/>
    </source>
</evidence>
<evidence type="ECO:0000259" key="13">
    <source>
        <dbReference type="Pfam" id="PF08245"/>
    </source>
</evidence>
<dbReference type="EMBL" id="LBNQ01000025">
    <property type="protein sequence ID" value="KKW67838.1"/>
    <property type="molecule type" value="Genomic_DNA"/>
</dbReference>
<feature type="domain" description="Mur ligase central" evidence="13">
    <location>
        <begin position="129"/>
        <end position="295"/>
    </location>
</feature>
<keyword evidence="9 10" id="KW-0961">Cell wall biogenesis/degradation</keyword>
<feature type="domain" description="Mur ligase C-terminal" evidence="12">
    <location>
        <begin position="411"/>
        <end position="526"/>
    </location>
</feature>
<dbReference type="InterPro" id="IPR036565">
    <property type="entry name" value="Mur-like_cat_sf"/>
</dbReference>
<sequence length="561" mass="58742">MQTSDSFILILGLGISGLAMARWCAAQGQRVRVADTRAQPAALPTLQAELPQVEFVSGPLTAALLTDALGHVVARAVYCSPGLAPHAVAPVRDAAQQAGVFFGGELDLFSQALAALRQEYGYQPQVLAITGTNGKTTVTALTGHLLERAGMRVAVAGNIGPSLLDTLAHHMQAAQAALASDAHAEEETTDQAAQQVDAQPEDASGEPTAPQPTIAHPFVQHMPQAWVLELSSFQLEYSSGFEPTAAVLLNITQDHLDWHGDMASYTAAKAKVYGRRAIAVVNQDDPACLALQTQLAATPDAKPARGSKASPRRILAFGLSLPQAEDAWGVETVAGMPWLARSVTDAQESGKKRRDAAVDVFLQRLMPADAMRIRGSHNISNALAALALASTTGAPLAPMLHGLREYRGEPHRVQSLGMVGGIEYIEDSKGTNVGATVAALRGLGGVRKLVPILGGVGKDQDFTPLAQPVQAFARGVVVFGRDAAQIEAALASTGVPLVRADSLQQAVAAATALAREGDAVLFSPACASFDMFDNYVHRAECFAACVQALALDAGQSLEAWA</sequence>
<evidence type="ECO:0000313" key="14">
    <source>
        <dbReference type="EMBL" id="KKW67838.1"/>
    </source>
</evidence>
<dbReference type="InterPro" id="IPR005762">
    <property type="entry name" value="MurD"/>
</dbReference>
<dbReference type="PROSITE" id="PS01011">
    <property type="entry name" value="FOLYLPOLYGLU_SYNT_1"/>
    <property type="match status" value="1"/>
</dbReference>
<dbReference type="NCBIfam" id="TIGR01087">
    <property type="entry name" value="murD"/>
    <property type="match status" value="1"/>
</dbReference>
<dbReference type="Gene3D" id="3.40.1190.10">
    <property type="entry name" value="Mur-like, catalytic domain"/>
    <property type="match status" value="1"/>
</dbReference>
<evidence type="ECO:0000256" key="9">
    <source>
        <dbReference type="HAMAP-Rule" id="MF_00639"/>
    </source>
</evidence>
<proteinExistence type="inferred from homology"/>
<protein>
    <recommendedName>
        <fullName evidence="9 10">UDP-N-acetylmuramoylalanine--D-glutamate ligase</fullName>
        <ecNumber evidence="9 10">6.3.2.9</ecNumber>
    </recommendedName>
    <alternativeName>
        <fullName evidence="9">D-glutamic acid-adding enzyme</fullName>
    </alternativeName>
    <alternativeName>
        <fullName evidence="9">UDP-N-acetylmuramoyl-L-alanyl-D-glutamate synthetase</fullName>
    </alternativeName>
</protein>
<dbReference type="GO" id="GO:0071555">
    <property type="term" value="P:cell wall organization"/>
    <property type="evidence" value="ECO:0007669"/>
    <property type="project" value="UniProtKB-KW"/>
</dbReference>
<feature type="region of interest" description="Disordered" evidence="11">
    <location>
        <begin position="177"/>
        <end position="214"/>
    </location>
</feature>
<dbReference type="GO" id="GO:0005524">
    <property type="term" value="F:ATP binding"/>
    <property type="evidence" value="ECO:0007669"/>
    <property type="project" value="UniProtKB-UniRule"/>
</dbReference>
<dbReference type="Gene3D" id="3.90.190.20">
    <property type="entry name" value="Mur ligase, C-terminal domain"/>
    <property type="match status" value="1"/>
</dbReference>
<keyword evidence="15" id="KW-1185">Reference proteome</keyword>
<dbReference type="InterPro" id="IPR013221">
    <property type="entry name" value="Mur_ligase_cen"/>
</dbReference>
<dbReference type="EC" id="6.3.2.9" evidence="9 10"/>
<dbReference type="PANTHER" id="PTHR43692">
    <property type="entry name" value="UDP-N-ACETYLMURAMOYLALANINE--D-GLUTAMATE LIGASE"/>
    <property type="match status" value="1"/>
</dbReference>
<dbReference type="GO" id="GO:0008764">
    <property type="term" value="F:UDP-N-acetylmuramoylalanine-D-glutamate ligase activity"/>
    <property type="evidence" value="ECO:0007669"/>
    <property type="project" value="UniProtKB-UniRule"/>
</dbReference>
<accession>A0A0U1PZ90</accession>
<comment type="function">
    <text evidence="9 10">Cell wall formation. Catalyzes the addition of glutamate to the nucleotide precursor UDP-N-acetylmuramoyl-L-alanine (UMA).</text>
</comment>
<evidence type="ECO:0000256" key="7">
    <source>
        <dbReference type="ARBA" id="ARBA00022840"/>
    </source>
</evidence>
<dbReference type="GO" id="GO:0008360">
    <property type="term" value="P:regulation of cell shape"/>
    <property type="evidence" value="ECO:0007669"/>
    <property type="project" value="UniProtKB-KW"/>
</dbReference>
<evidence type="ECO:0000259" key="12">
    <source>
        <dbReference type="Pfam" id="PF02875"/>
    </source>
</evidence>
<dbReference type="InterPro" id="IPR018109">
    <property type="entry name" value="Folylpolyglutamate_synth_CS"/>
</dbReference>
<dbReference type="Proteomes" id="UP000050580">
    <property type="component" value="Unassembled WGS sequence"/>
</dbReference>
<name>A0A0U1PZ90_9BURK</name>
<organism evidence="14 15">
    <name type="scientific">Lampropedia cohaerens</name>
    <dbReference type="NCBI Taxonomy" id="1610491"/>
    <lineage>
        <taxon>Bacteria</taxon>
        <taxon>Pseudomonadati</taxon>
        <taxon>Pseudomonadota</taxon>
        <taxon>Betaproteobacteria</taxon>
        <taxon>Burkholderiales</taxon>
        <taxon>Comamonadaceae</taxon>
        <taxon>Lampropedia</taxon>
    </lineage>
</organism>
<dbReference type="SUPFAM" id="SSF51984">
    <property type="entry name" value="MurCD N-terminal domain"/>
    <property type="match status" value="1"/>
</dbReference>
<evidence type="ECO:0000256" key="10">
    <source>
        <dbReference type="RuleBase" id="RU003664"/>
    </source>
</evidence>
<evidence type="ECO:0000256" key="5">
    <source>
        <dbReference type="ARBA" id="ARBA00022618"/>
    </source>
</evidence>
<dbReference type="UniPathway" id="UPA00219"/>
<dbReference type="HAMAP" id="MF_00639">
    <property type="entry name" value="MurD"/>
    <property type="match status" value="1"/>
</dbReference>
<dbReference type="RefSeq" id="WP_046742063.1">
    <property type="nucleotide sequence ID" value="NZ_LBNQ01000025.1"/>
</dbReference>
<keyword evidence="8 9" id="KW-0131">Cell cycle</keyword>
<evidence type="ECO:0000256" key="6">
    <source>
        <dbReference type="ARBA" id="ARBA00022741"/>
    </source>
</evidence>
<dbReference type="SUPFAM" id="SSF53623">
    <property type="entry name" value="MurD-like peptide ligases, catalytic domain"/>
    <property type="match status" value="1"/>
</dbReference>
<comment type="pathway">
    <text evidence="2 9 10">Cell wall biogenesis; peptidoglycan biosynthesis.</text>
</comment>
<dbReference type="PATRIC" id="fig|1610491.3.peg.1903"/>
<comment type="caution">
    <text evidence="14">The sequence shown here is derived from an EMBL/GenBank/DDBJ whole genome shotgun (WGS) entry which is preliminary data.</text>
</comment>
<evidence type="ECO:0000256" key="3">
    <source>
        <dbReference type="ARBA" id="ARBA00022490"/>
    </source>
</evidence>
<keyword evidence="9 10" id="KW-0573">Peptidoglycan synthesis</keyword>
<dbReference type="InterPro" id="IPR036615">
    <property type="entry name" value="Mur_ligase_C_dom_sf"/>
</dbReference>
<dbReference type="STRING" id="1610491.AAV94_08930"/>
<keyword evidence="5 9" id="KW-0132">Cell division</keyword>
<dbReference type="Pfam" id="PF02875">
    <property type="entry name" value="Mur_ligase_C"/>
    <property type="match status" value="1"/>
</dbReference>
<keyword evidence="9 10" id="KW-0133">Cell shape</keyword>
<feature type="binding site" evidence="9">
    <location>
        <begin position="131"/>
        <end position="137"/>
    </location>
    <ligand>
        <name>ATP</name>
        <dbReference type="ChEBI" id="CHEBI:30616"/>
    </ligand>
</feature>
<keyword evidence="3 9" id="KW-0963">Cytoplasm</keyword>
<comment type="catalytic activity">
    <reaction evidence="9 10">
        <text>UDP-N-acetyl-alpha-D-muramoyl-L-alanine + D-glutamate + ATP = UDP-N-acetyl-alpha-D-muramoyl-L-alanyl-D-glutamate + ADP + phosphate + H(+)</text>
        <dbReference type="Rhea" id="RHEA:16429"/>
        <dbReference type="ChEBI" id="CHEBI:15378"/>
        <dbReference type="ChEBI" id="CHEBI:29986"/>
        <dbReference type="ChEBI" id="CHEBI:30616"/>
        <dbReference type="ChEBI" id="CHEBI:43474"/>
        <dbReference type="ChEBI" id="CHEBI:83898"/>
        <dbReference type="ChEBI" id="CHEBI:83900"/>
        <dbReference type="ChEBI" id="CHEBI:456216"/>
        <dbReference type="EC" id="6.3.2.9"/>
    </reaction>
</comment>
<dbReference type="GO" id="GO:0009252">
    <property type="term" value="P:peptidoglycan biosynthetic process"/>
    <property type="evidence" value="ECO:0007669"/>
    <property type="project" value="UniProtKB-UniRule"/>
</dbReference>
<comment type="similarity">
    <text evidence="9">Belongs to the MurCDEF family.</text>
</comment>
<reference evidence="14 15" key="1">
    <citation type="submission" date="2015-05" db="EMBL/GenBank/DDBJ databases">
        <title>Draft genome sequence of Lampropedia sp. CT6, isolated from the microbial mat of a hot water spring, located at Manikaran, India.</title>
        <authorList>
            <person name="Tripathi C."/>
            <person name="Rani P."/>
            <person name="Mahato N.K."/>
            <person name="Lal R."/>
        </authorList>
    </citation>
    <scope>NUCLEOTIDE SEQUENCE [LARGE SCALE GENOMIC DNA]</scope>
    <source>
        <strain evidence="14 15">CT6</strain>
    </source>
</reference>